<evidence type="ECO:0000259" key="4">
    <source>
        <dbReference type="Pfam" id="PF03358"/>
    </source>
</evidence>
<protein>
    <recommendedName>
        <fullName evidence="4">NADPH-dependent FMN reductase-like domain-containing protein</fullName>
    </recommendedName>
</protein>
<feature type="domain" description="NADPH-dependent FMN reductase-like" evidence="4">
    <location>
        <begin position="1"/>
        <end position="100"/>
    </location>
</feature>
<feature type="transmembrane region" description="Helical" evidence="3">
    <location>
        <begin position="377"/>
        <end position="408"/>
    </location>
</feature>
<name>A0A3G9JWA4_9ACTN</name>
<dbReference type="EMBL" id="AP019367">
    <property type="protein sequence ID" value="BBH49708.1"/>
    <property type="molecule type" value="Genomic_DNA"/>
</dbReference>
<feature type="transmembrane region" description="Helical" evidence="3">
    <location>
        <begin position="420"/>
        <end position="453"/>
    </location>
</feature>
<keyword evidence="3" id="KW-0472">Membrane</keyword>
<dbReference type="SUPFAM" id="SSF55718">
    <property type="entry name" value="SCP-like"/>
    <property type="match status" value="1"/>
</dbReference>
<keyword evidence="1" id="KW-0285">Flavoprotein</keyword>
<keyword evidence="2" id="KW-0288">FMN</keyword>
<dbReference type="InterPro" id="IPR051796">
    <property type="entry name" value="ISF_SsuE-like"/>
</dbReference>
<evidence type="ECO:0000256" key="1">
    <source>
        <dbReference type="ARBA" id="ARBA00022630"/>
    </source>
</evidence>
<dbReference type="InterPro" id="IPR029039">
    <property type="entry name" value="Flavoprotein-like_sf"/>
</dbReference>
<dbReference type="OrthoDB" id="3189925at2"/>
<feature type="transmembrane region" description="Helical" evidence="3">
    <location>
        <begin position="489"/>
        <end position="508"/>
    </location>
</feature>
<dbReference type="GO" id="GO:0016491">
    <property type="term" value="F:oxidoreductase activity"/>
    <property type="evidence" value="ECO:0007669"/>
    <property type="project" value="InterPro"/>
</dbReference>
<dbReference type="RefSeq" id="WP_126421012.1">
    <property type="nucleotide sequence ID" value="NZ_AP019367.1"/>
</dbReference>
<dbReference type="PANTHER" id="PTHR43278">
    <property type="entry name" value="NAD(P)H-DEPENDENT FMN-CONTAINING OXIDOREDUCTASE YWQN-RELATED"/>
    <property type="match status" value="1"/>
</dbReference>
<dbReference type="PANTHER" id="PTHR43278:SF2">
    <property type="entry name" value="IRON-SULFUR FLAVOPROTEIN"/>
    <property type="match status" value="1"/>
</dbReference>
<dbReference type="KEGG" id="pcat:Pcatena_02950"/>
<accession>A0A3G9JWA4</accession>
<gene>
    <name evidence="5" type="ORF">Pcatena_02950</name>
</gene>
<dbReference type="InterPro" id="IPR036527">
    <property type="entry name" value="SCP2_sterol-bd_dom_sf"/>
</dbReference>
<dbReference type="AlphaFoldDB" id="A0A3G9JWA4"/>
<feature type="transmembrane region" description="Helical" evidence="3">
    <location>
        <begin position="515"/>
        <end position="535"/>
    </location>
</feature>
<dbReference type="SUPFAM" id="SSF52218">
    <property type="entry name" value="Flavoproteins"/>
    <property type="match status" value="1"/>
</dbReference>
<evidence type="ECO:0000313" key="6">
    <source>
        <dbReference type="Proteomes" id="UP000273154"/>
    </source>
</evidence>
<keyword evidence="6" id="KW-1185">Reference proteome</keyword>
<reference evidence="6" key="1">
    <citation type="submission" date="2018-11" db="EMBL/GenBank/DDBJ databases">
        <title>Comparative genomics of Parolsenella catena and Libanicoccus massiliensis: Reclassification of Libanicoccus massiliensis as Parolsenella massiliensis comb. nov.</title>
        <authorList>
            <person name="Sakamoto M."/>
            <person name="Ikeyama N."/>
            <person name="Murakami T."/>
            <person name="Mori H."/>
            <person name="Yuki M."/>
            <person name="Ohkuma M."/>
        </authorList>
    </citation>
    <scope>NUCLEOTIDE SEQUENCE [LARGE SCALE GENOMIC DNA]</scope>
    <source>
        <strain evidence="6">JCM 31932</strain>
    </source>
</reference>
<sequence length="555" mass="59760">MRTLLINASPRGSRSNSLKLAEAFVRGLGEVELERVDLCDLRIEPCRGCFACWKATPGTCCIRDDMARVIELERAADLVVLSFPLYYFNVPGPLKTMIDRQLPTSLPFMADDSAATGSGAHPLRYPEMARTRYVAISTCGFYTAENNYDAVARALDHWPGAGVWDAIFCGQGELFSVPELSSRTDAYLALVERAGAEYAAGGISEGVRAALAEPLFVRETFERMADASWGVDERGECEDEAVSFTRQMAALYDPSTWDGHDRVLEMRYRDRGVRCQVVLGREGSRVLTEGFVEPTTIVDTPWDVWCAIARGEMRGDEALGRRLYTVEGDFGLMMSWDSVFGAAGVGGADAADAPVGEAAPAPGSGAGLRPPSMATMLVAWIVLWVAVGVDAAVGPVVSLAVCALLPLAMARHELCLYDRISLGVVGALSVAMVVSGATGLLYVASYAAFGLLWLGSVPTREPLCAAYVKYGYGGEDALANPIFMRANRILAAAWGVLYLLIALWTALLGDAFAGWVLPVANNVATALMGALTVWFEHRYPAWVASGKGLRALFWG</sequence>
<evidence type="ECO:0000256" key="2">
    <source>
        <dbReference type="ARBA" id="ARBA00022643"/>
    </source>
</evidence>
<evidence type="ECO:0000256" key="3">
    <source>
        <dbReference type="SAM" id="Phobius"/>
    </source>
</evidence>
<evidence type="ECO:0000313" key="5">
    <source>
        <dbReference type="EMBL" id="BBH49708.1"/>
    </source>
</evidence>
<keyword evidence="3" id="KW-1133">Transmembrane helix</keyword>
<dbReference type="Gene3D" id="3.40.50.360">
    <property type="match status" value="1"/>
</dbReference>
<dbReference type="GeneID" id="88848443"/>
<dbReference type="InterPro" id="IPR005025">
    <property type="entry name" value="FMN_Rdtase-like_dom"/>
</dbReference>
<proteinExistence type="predicted"/>
<dbReference type="Proteomes" id="UP000273154">
    <property type="component" value="Chromosome"/>
</dbReference>
<keyword evidence="3" id="KW-0812">Transmembrane</keyword>
<organism evidence="5 6">
    <name type="scientific">Parolsenella catena</name>
    <dbReference type="NCBI Taxonomy" id="2003188"/>
    <lineage>
        <taxon>Bacteria</taxon>
        <taxon>Bacillati</taxon>
        <taxon>Actinomycetota</taxon>
        <taxon>Coriobacteriia</taxon>
        <taxon>Coriobacteriales</taxon>
        <taxon>Atopobiaceae</taxon>
        <taxon>Parolsenella</taxon>
    </lineage>
</organism>
<dbReference type="Pfam" id="PF03358">
    <property type="entry name" value="FMN_red"/>
    <property type="match status" value="1"/>
</dbReference>